<organism evidence="1 2">
    <name type="scientific">Actinophytocola xinjiangensis</name>
    <dbReference type="NCBI Taxonomy" id="485602"/>
    <lineage>
        <taxon>Bacteria</taxon>
        <taxon>Bacillati</taxon>
        <taxon>Actinomycetota</taxon>
        <taxon>Actinomycetes</taxon>
        <taxon>Pseudonocardiales</taxon>
        <taxon>Pseudonocardiaceae</taxon>
    </lineage>
</organism>
<dbReference type="EMBL" id="MSIF01000001">
    <property type="protein sequence ID" value="OLF13698.1"/>
    <property type="molecule type" value="Genomic_DNA"/>
</dbReference>
<evidence type="ECO:0000313" key="1">
    <source>
        <dbReference type="EMBL" id="OLF13698.1"/>
    </source>
</evidence>
<sequence length="66" mass="6563">MAGLVDVTRWRCDAAVEAAGRLGGWAAGRLGGWAAGRLGGWAAGRLGGWAAGRLGGPLTRGCAAEI</sequence>
<proteinExistence type="predicted"/>
<accession>A0A7Z0WQW9</accession>
<keyword evidence="2" id="KW-1185">Reference proteome</keyword>
<evidence type="ECO:0000313" key="2">
    <source>
        <dbReference type="Proteomes" id="UP000185696"/>
    </source>
</evidence>
<comment type="caution">
    <text evidence="1">The sequence shown here is derived from an EMBL/GenBank/DDBJ whole genome shotgun (WGS) entry which is preliminary data.</text>
</comment>
<protein>
    <submittedName>
        <fullName evidence="1">Uncharacterized protein</fullName>
    </submittedName>
</protein>
<reference evidence="1 2" key="1">
    <citation type="submission" date="2016-12" db="EMBL/GenBank/DDBJ databases">
        <title>The draft genome sequence of Actinophytocola xinjiangensis.</title>
        <authorList>
            <person name="Wang W."/>
            <person name="Yuan L."/>
        </authorList>
    </citation>
    <scope>NUCLEOTIDE SEQUENCE [LARGE SCALE GENOMIC DNA]</scope>
    <source>
        <strain evidence="1 2">CGMCC 4.4663</strain>
    </source>
</reference>
<dbReference type="Proteomes" id="UP000185696">
    <property type="component" value="Unassembled WGS sequence"/>
</dbReference>
<gene>
    <name evidence="1" type="ORF">BLA60_00375</name>
</gene>
<name>A0A7Z0WQW9_9PSEU</name>
<dbReference type="AlphaFoldDB" id="A0A7Z0WQW9"/>